<evidence type="ECO:0000259" key="1">
    <source>
        <dbReference type="Pfam" id="PF01872"/>
    </source>
</evidence>
<feature type="domain" description="Bacterial bifunctional deaminase-reductase C-terminal" evidence="1">
    <location>
        <begin position="5"/>
        <end position="187"/>
    </location>
</feature>
<comment type="caution">
    <text evidence="2">The sequence shown here is derived from an EMBL/GenBank/DDBJ whole genome shotgun (WGS) entry which is preliminary data.</text>
</comment>
<dbReference type="Gene3D" id="3.40.430.10">
    <property type="entry name" value="Dihydrofolate Reductase, subunit A"/>
    <property type="match status" value="1"/>
</dbReference>
<dbReference type="RefSeq" id="WP_195082795.1">
    <property type="nucleotide sequence ID" value="NZ_JAYESH010000012.1"/>
</dbReference>
<dbReference type="InterPro" id="IPR002734">
    <property type="entry name" value="RibDG_C"/>
</dbReference>
<dbReference type="EMBL" id="JAYKYQ010000012">
    <property type="protein sequence ID" value="MEB3513624.1"/>
    <property type="molecule type" value="Genomic_DNA"/>
</dbReference>
<dbReference type="InterPro" id="IPR050765">
    <property type="entry name" value="Riboflavin_Biosynth_HTPR"/>
</dbReference>
<dbReference type="Pfam" id="PF01872">
    <property type="entry name" value="RibD_C"/>
    <property type="match status" value="1"/>
</dbReference>
<dbReference type="Proteomes" id="UP001348098">
    <property type="component" value="Unassembled WGS sequence"/>
</dbReference>
<evidence type="ECO:0000313" key="3">
    <source>
        <dbReference type="Proteomes" id="UP001348098"/>
    </source>
</evidence>
<proteinExistence type="predicted"/>
<organism evidence="2 3">
    <name type="scientific">Nocardia implantans</name>
    <dbReference type="NCBI Taxonomy" id="3108168"/>
    <lineage>
        <taxon>Bacteria</taxon>
        <taxon>Bacillati</taxon>
        <taxon>Actinomycetota</taxon>
        <taxon>Actinomycetes</taxon>
        <taxon>Mycobacteriales</taxon>
        <taxon>Nocardiaceae</taxon>
        <taxon>Nocardia</taxon>
    </lineage>
</organism>
<sequence length="200" mass="22067">MSRIIAVEHLTLDGVMQAPGRADEDTRDGFPHGGWAHRHADPEQAQVMGRHMAANRGALLLGRRTYEDFAGYWPRQTGDPMAEALDKTEKIVASRTGSGPLAWQNSTWLGGDAATAVPELRRRQPDRNLVVLGSGELVRSLLRHDLIDEYLLLIHPLVLGTGRRLFDGVEPVGLRSVETVVTGTGVVITTYRRDGERTTR</sequence>
<protein>
    <submittedName>
        <fullName evidence="2">Dihydrofolate reductase family protein</fullName>
    </submittedName>
</protein>
<dbReference type="SUPFAM" id="SSF53597">
    <property type="entry name" value="Dihydrofolate reductase-like"/>
    <property type="match status" value="1"/>
</dbReference>
<dbReference type="PANTHER" id="PTHR38011:SF2">
    <property type="entry name" value="BIFUNCTIONAL DEAMINASE-REDUCTASE DOMAIN PROTEIN"/>
    <property type="match status" value="1"/>
</dbReference>
<dbReference type="PANTHER" id="PTHR38011">
    <property type="entry name" value="DIHYDROFOLATE REDUCTASE FAMILY PROTEIN (AFU_ORTHOLOGUE AFUA_8G06820)"/>
    <property type="match status" value="1"/>
</dbReference>
<evidence type="ECO:0000313" key="2">
    <source>
        <dbReference type="EMBL" id="MEB3513624.1"/>
    </source>
</evidence>
<name>A0ABU6B2L0_9NOCA</name>
<reference evidence="2 3" key="1">
    <citation type="submission" date="2023-12" db="EMBL/GenBank/DDBJ databases">
        <title>novel species in genus Nocarida.</title>
        <authorList>
            <person name="Li Z."/>
        </authorList>
    </citation>
    <scope>NUCLEOTIDE SEQUENCE [LARGE SCALE GENOMIC DNA]</scope>
    <source>
        <strain evidence="2 3">CDC186</strain>
    </source>
</reference>
<keyword evidence="3" id="KW-1185">Reference proteome</keyword>
<gene>
    <name evidence="2" type="ORF">U3653_26665</name>
</gene>
<accession>A0ABU6B2L0</accession>
<dbReference type="InterPro" id="IPR024072">
    <property type="entry name" value="DHFR-like_dom_sf"/>
</dbReference>